<dbReference type="FunFam" id="3.40.50.720:FF:000018">
    <property type="entry name" value="Malate dehydrogenase"/>
    <property type="match status" value="1"/>
</dbReference>
<feature type="binding site" evidence="10">
    <location>
        <begin position="15"/>
        <end position="20"/>
    </location>
    <ligand>
        <name>NAD(+)</name>
        <dbReference type="ChEBI" id="CHEBI:57540"/>
    </ligand>
</feature>
<gene>
    <name evidence="8" type="primary">ldh</name>
    <name evidence="15" type="ORF">B8A44_01725</name>
    <name evidence="13" type="ORF">BWX42_08650</name>
    <name evidence="14" type="ORF">FNV33_01105</name>
</gene>
<feature type="binding site" evidence="8">
    <location>
        <begin position="123"/>
        <end position="125"/>
    </location>
    <ligand>
        <name>NAD(+)</name>
        <dbReference type="ChEBI" id="CHEBI:57540"/>
    </ligand>
</feature>
<feature type="binding site" evidence="8">
    <location>
        <position position="148"/>
    </location>
    <ligand>
        <name>NAD(+)</name>
        <dbReference type="ChEBI" id="CHEBI:57540"/>
    </ligand>
</feature>
<name>A0A1S8KPX1_9LACT</name>
<dbReference type="InterPro" id="IPR018177">
    <property type="entry name" value="L-lactate_DH_AS"/>
</dbReference>
<feature type="binding site" evidence="8">
    <location>
        <position position="87"/>
    </location>
    <ligand>
        <name>substrate</name>
    </ligand>
</feature>
<comment type="catalytic activity">
    <reaction evidence="7 8">
        <text>(S)-lactate + NAD(+) = pyruvate + NADH + H(+)</text>
        <dbReference type="Rhea" id="RHEA:23444"/>
        <dbReference type="ChEBI" id="CHEBI:15361"/>
        <dbReference type="ChEBI" id="CHEBI:15378"/>
        <dbReference type="ChEBI" id="CHEBI:16651"/>
        <dbReference type="ChEBI" id="CHEBI:57540"/>
        <dbReference type="ChEBI" id="CHEBI:57945"/>
        <dbReference type="EC" id="1.1.1.27"/>
    </reaction>
</comment>
<evidence type="ECO:0000313" key="14">
    <source>
        <dbReference type="EMBL" id="QDO90720.1"/>
    </source>
</evidence>
<feature type="domain" description="Lactate/malate dehydrogenase C-terminal" evidence="12">
    <location>
        <begin position="150"/>
        <end position="317"/>
    </location>
</feature>
<dbReference type="Gene3D" id="3.90.110.10">
    <property type="entry name" value="Lactate dehydrogenase/glycoside hydrolase, family 4, C-terminal"/>
    <property type="match status" value="1"/>
</dbReference>
<dbReference type="RefSeq" id="WP_004635074.1">
    <property type="nucleotide sequence ID" value="NZ_CAJHJL010000003.1"/>
</dbReference>
<evidence type="ECO:0000256" key="5">
    <source>
        <dbReference type="ARBA" id="ARBA00023002"/>
    </source>
</evidence>
<comment type="subunit">
    <text evidence="8">Homotetramer.</text>
</comment>
<feature type="binding site" evidence="8">
    <location>
        <begin position="153"/>
        <end position="156"/>
    </location>
    <ligand>
        <name>substrate</name>
    </ligand>
</feature>
<dbReference type="InterPro" id="IPR011304">
    <property type="entry name" value="L-lactate_DH"/>
</dbReference>
<evidence type="ECO:0000256" key="2">
    <source>
        <dbReference type="ARBA" id="ARBA00006054"/>
    </source>
</evidence>
<dbReference type="Pfam" id="PF00056">
    <property type="entry name" value="Ldh_1_N"/>
    <property type="match status" value="1"/>
</dbReference>
<dbReference type="EMBL" id="NAQV01000006">
    <property type="protein sequence ID" value="RAN64320.1"/>
    <property type="molecule type" value="Genomic_DNA"/>
</dbReference>
<dbReference type="SUPFAM" id="SSF51735">
    <property type="entry name" value="NAD(P)-binding Rossmann-fold domains"/>
    <property type="match status" value="1"/>
</dbReference>
<evidence type="ECO:0000313" key="13">
    <source>
        <dbReference type="EMBL" id="OOL81752.1"/>
    </source>
</evidence>
<feature type="binding site" evidence="8">
    <location>
        <position position="234"/>
    </location>
    <ligand>
        <name>substrate</name>
    </ligand>
</feature>
<evidence type="ECO:0000256" key="10">
    <source>
        <dbReference type="PIRSR" id="PIRSR000102-3"/>
    </source>
</evidence>
<accession>A0A1S8KPX1</accession>
<dbReference type="Proteomes" id="UP000249099">
    <property type="component" value="Unassembled WGS sequence"/>
</dbReference>
<keyword evidence="6 8" id="KW-0520">NAD</keyword>
<feature type="modified residue" description="Phosphotyrosine" evidence="8">
    <location>
        <position position="225"/>
    </location>
</feature>
<evidence type="ECO:0000256" key="9">
    <source>
        <dbReference type="PIRSR" id="PIRSR000102-1"/>
    </source>
</evidence>
<evidence type="ECO:0000313" key="16">
    <source>
        <dbReference type="Proteomes" id="UP000190409"/>
    </source>
</evidence>
<keyword evidence="8" id="KW-0021">Allosteric enzyme</keyword>
<dbReference type="NCBIfam" id="NF000824">
    <property type="entry name" value="PRK00066.1"/>
    <property type="match status" value="1"/>
</dbReference>
<evidence type="ECO:0000256" key="7">
    <source>
        <dbReference type="ARBA" id="ARBA00049258"/>
    </source>
</evidence>
<dbReference type="PANTHER" id="PTHR43128:SF16">
    <property type="entry name" value="L-LACTATE DEHYDROGENASE"/>
    <property type="match status" value="1"/>
</dbReference>
<dbReference type="InterPro" id="IPR036291">
    <property type="entry name" value="NAD(P)-bd_dom_sf"/>
</dbReference>
<feature type="binding site" evidence="10">
    <location>
        <position position="100"/>
    </location>
    <ligand>
        <name>NAD(+)</name>
        <dbReference type="ChEBI" id="CHEBI:57540"/>
    </ligand>
</feature>
<feature type="binding site" evidence="8">
    <location>
        <position position="158"/>
    </location>
    <ligand>
        <name>beta-D-fructose 1,6-bisphosphate</name>
        <dbReference type="ChEBI" id="CHEBI:32966"/>
        <note>allosteric activator</note>
    </ligand>
</feature>
<dbReference type="HAMAP" id="MF_00488">
    <property type="entry name" value="Lactate_dehydrog"/>
    <property type="match status" value="1"/>
</dbReference>
<dbReference type="InterPro" id="IPR001557">
    <property type="entry name" value="L-lactate/malate_DH"/>
</dbReference>
<dbReference type="PIRSF" id="PIRSF000102">
    <property type="entry name" value="Lac_mal_DH"/>
    <property type="match status" value="1"/>
</dbReference>
<dbReference type="GO" id="GO:0004459">
    <property type="term" value="F:L-lactate dehydrogenase (NAD+) activity"/>
    <property type="evidence" value="ECO:0007669"/>
    <property type="project" value="UniProtKB-UniRule"/>
</dbReference>
<evidence type="ECO:0000256" key="3">
    <source>
        <dbReference type="ARBA" id="ARBA00012967"/>
    </source>
</evidence>
<feature type="domain" description="Lactate/malate dehydrogenase N-terminal" evidence="11">
    <location>
        <begin position="10"/>
        <end position="147"/>
    </location>
</feature>
<proteinExistence type="inferred from homology"/>
<dbReference type="GO" id="GO:0006096">
    <property type="term" value="P:glycolytic process"/>
    <property type="evidence" value="ECO:0007669"/>
    <property type="project" value="UniProtKB-UniRule"/>
</dbReference>
<comment type="similarity">
    <text evidence="2 8">Belongs to the LDH/MDH superfamily. LDH family.</text>
</comment>
<dbReference type="InterPro" id="IPR022383">
    <property type="entry name" value="Lactate/malate_DH_C"/>
</dbReference>
<organism evidence="13 16">
    <name type="scientific">Dolosigranulum pigrum</name>
    <dbReference type="NCBI Taxonomy" id="29394"/>
    <lineage>
        <taxon>Bacteria</taxon>
        <taxon>Bacillati</taxon>
        <taxon>Bacillota</taxon>
        <taxon>Bacilli</taxon>
        <taxon>Lactobacillales</taxon>
        <taxon>Carnobacteriaceae</taxon>
        <taxon>Dolosigranulum</taxon>
    </lineage>
</organism>
<dbReference type="EMBL" id="CP041626">
    <property type="protein sequence ID" value="QDO90720.1"/>
    <property type="molecule type" value="Genomic_DNA"/>
</dbReference>
<dbReference type="InterPro" id="IPR001236">
    <property type="entry name" value="Lactate/malate_DH_N"/>
</dbReference>
<dbReference type="Proteomes" id="UP000315953">
    <property type="component" value="Chromosome"/>
</dbReference>
<evidence type="ECO:0000313" key="18">
    <source>
        <dbReference type="Proteomes" id="UP000315953"/>
    </source>
</evidence>
<dbReference type="KEGG" id="dpm:FNV33_01105"/>
<comment type="activity regulation">
    <text evidence="8">Allosterically activated by fructose 1,6-bisphosphate (FBP).</text>
</comment>
<comment type="subcellular location">
    <subcellularLocation>
        <location evidence="8">Cytoplasm</location>
    </subcellularLocation>
</comment>
<feature type="binding site" evidence="8 10">
    <location>
        <position position="40"/>
    </location>
    <ligand>
        <name>NAD(+)</name>
        <dbReference type="ChEBI" id="CHEBI:57540"/>
    </ligand>
</feature>
<evidence type="ECO:0000256" key="6">
    <source>
        <dbReference type="ARBA" id="ARBA00023027"/>
    </source>
</evidence>
<keyword evidence="5 8" id="KW-0560">Oxidoreductase</keyword>
<feature type="active site" description="Proton acceptor" evidence="8 9">
    <location>
        <position position="180"/>
    </location>
</feature>
<dbReference type="EMBL" id="MUYF01000003">
    <property type="protein sequence ID" value="OOL81752.1"/>
    <property type="molecule type" value="Genomic_DNA"/>
</dbReference>
<dbReference type="InterPro" id="IPR015955">
    <property type="entry name" value="Lactate_DH/Glyco_Ohase_4_C"/>
</dbReference>
<feature type="binding site" evidence="8">
    <location>
        <position position="93"/>
    </location>
    <ligand>
        <name>substrate</name>
    </ligand>
</feature>
<evidence type="ECO:0000256" key="8">
    <source>
        <dbReference type="HAMAP-Rule" id="MF_00488"/>
    </source>
</evidence>
<dbReference type="PRINTS" id="PR00086">
    <property type="entry name" value="LLDHDRGNASE"/>
</dbReference>
<feature type="binding site" evidence="8">
    <location>
        <position position="70"/>
    </location>
    <ligand>
        <name>NAD(+)</name>
        <dbReference type="ChEBI" id="CHEBI:57540"/>
    </ligand>
</feature>
<comment type="function">
    <text evidence="8">Catalyzes the conversion of lactate to pyruvate.</text>
</comment>
<dbReference type="CDD" id="cd05291">
    <property type="entry name" value="HicDH_like"/>
    <property type="match status" value="1"/>
</dbReference>
<evidence type="ECO:0000313" key="15">
    <source>
        <dbReference type="EMBL" id="RAN64320.1"/>
    </source>
</evidence>
<dbReference type="Proteomes" id="UP000190409">
    <property type="component" value="Unassembled WGS sequence"/>
</dbReference>
<dbReference type="GeneID" id="42693820"/>
<evidence type="ECO:0000313" key="17">
    <source>
        <dbReference type="Proteomes" id="UP000249099"/>
    </source>
</evidence>
<keyword evidence="8" id="KW-0963">Cytoplasm</keyword>
<dbReference type="PANTHER" id="PTHR43128">
    <property type="entry name" value="L-2-HYDROXYCARBOXYLATE DEHYDROGENASE (NAD(P)(+))"/>
    <property type="match status" value="1"/>
</dbReference>
<feature type="binding site" evidence="8">
    <location>
        <position position="19"/>
    </location>
    <ligand>
        <name>NAD(+)</name>
        <dbReference type="ChEBI" id="CHEBI:57540"/>
    </ligand>
</feature>
<dbReference type="Pfam" id="PF02866">
    <property type="entry name" value="Ldh_1_C"/>
    <property type="match status" value="1"/>
</dbReference>
<feature type="binding site" evidence="8">
    <location>
        <position position="106"/>
    </location>
    <ligand>
        <name>NAD(+)</name>
        <dbReference type="ChEBI" id="CHEBI:57540"/>
    </ligand>
</feature>
<dbReference type="AlphaFoldDB" id="A0A1S8KPX1"/>
<dbReference type="EC" id="1.1.1.27" evidence="3 8"/>
<dbReference type="Gene3D" id="3.40.50.720">
    <property type="entry name" value="NAD(P)-binding Rossmann-like Domain"/>
    <property type="match status" value="1"/>
</dbReference>
<evidence type="ECO:0000256" key="1">
    <source>
        <dbReference type="ARBA" id="ARBA00004843"/>
    </source>
</evidence>
<dbReference type="PROSITE" id="PS00064">
    <property type="entry name" value="L_LDH"/>
    <property type="match status" value="1"/>
</dbReference>
<feature type="binding site" evidence="8">
    <location>
        <position position="45"/>
    </location>
    <ligand>
        <name>NAD(+)</name>
        <dbReference type="ChEBI" id="CHEBI:57540"/>
    </ligand>
</feature>
<dbReference type="GO" id="GO:0005737">
    <property type="term" value="C:cytoplasm"/>
    <property type="evidence" value="ECO:0007669"/>
    <property type="project" value="UniProtKB-SubCell"/>
</dbReference>
<sequence length="324" mass="35506">MTQSEKKHKKIILIGNGAVGSAYAYALVNQNIGQELGIIDLDPFKVEGDVMDLNSALAFTAPKDIYVADYSDCADADLVVFTAGAGQKPGETRLDLIHKNLKITKTIVDQVMASGFNGIFLVASNPVDILSYAVHKFSGMPAHKVVGSGTSLDSARFRIELAKRLNIDARNVHGYIIGEHGDTEFPVWSHANIAGLQITEWLETNPLEDEGELLEIFEAVRDQAYHIIERKGATYYGIGAALAKITQAIFNNENSVLPLSVLLEGEYGHDDIYIGTPAIINDRGVKRAIEIPLNDYEQGKMNHSINTLRKFIQDAREKAPELGL</sequence>
<dbReference type="GO" id="GO:0006089">
    <property type="term" value="P:lactate metabolic process"/>
    <property type="evidence" value="ECO:0007669"/>
    <property type="project" value="TreeGrafter"/>
</dbReference>
<dbReference type="NCBIfam" id="TIGR01771">
    <property type="entry name" value="L-LDH-NAD"/>
    <property type="match status" value="1"/>
</dbReference>
<evidence type="ECO:0000259" key="11">
    <source>
        <dbReference type="Pfam" id="PF00056"/>
    </source>
</evidence>
<reference evidence="13 16" key="1">
    <citation type="submission" date="2017-01" db="EMBL/GenBank/DDBJ databases">
        <title>Complete Genome Sequence of Dolosigranulum pigrum isolated from a Patient with interstitial lung disease.</title>
        <authorList>
            <person name="Mukhopadhyay R."/>
            <person name="Joaquin J."/>
            <person name="Hogue R."/>
            <person name="Fitzgerald S."/>
            <person name="Jospin G."/>
            <person name="Eisen J.A."/>
            <person name="Chaturvedi V."/>
        </authorList>
    </citation>
    <scope>NUCLEOTIDE SEQUENCE [LARGE SCALE GENOMIC DNA]</scope>
    <source>
        <strain evidence="13 16">15S00348</strain>
    </source>
</reference>
<dbReference type="SUPFAM" id="SSF56327">
    <property type="entry name" value="LDH C-terminal domain-like"/>
    <property type="match status" value="1"/>
</dbReference>
<evidence type="ECO:0000256" key="4">
    <source>
        <dbReference type="ARBA" id="ARBA00016495"/>
    </source>
</evidence>
<feature type="binding site" evidence="8">
    <location>
        <begin position="125"/>
        <end position="128"/>
    </location>
    <ligand>
        <name>substrate</name>
    </ligand>
</feature>
<dbReference type="UniPathway" id="UPA00554">
    <property type="reaction ID" value="UER00611"/>
</dbReference>
<protein>
    <recommendedName>
        <fullName evidence="4 8">L-lactate dehydrogenase</fullName>
        <shortName evidence="8">L-LDH</shortName>
        <ecNumber evidence="3 8">1.1.1.27</ecNumber>
    </recommendedName>
</protein>
<comment type="pathway">
    <text evidence="1 8">Fermentation; pyruvate fermentation to lactate; (S)-lactate from pyruvate: step 1/1.</text>
</comment>
<reference evidence="15 17" key="2">
    <citation type="submission" date="2017-03" db="EMBL/GenBank/DDBJ databases">
        <title>wgs assembly of Dolosigranulum pigrum KPL CDC strains.</title>
        <authorList>
            <person name="Brugger S.D."/>
            <person name="Pettigrew M."/>
            <person name="Kong Y."/>
            <person name="Lemon K.P."/>
        </authorList>
    </citation>
    <scope>NUCLEOTIDE SEQUENCE [LARGE SCALE GENOMIC DNA]</scope>
    <source>
        <strain evidence="15 17">KPL1931_CDC4294-98</strain>
    </source>
</reference>
<keyword evidence="8" id="KW-0597">Phosphoprotein</keyword>
<evidence type="ECO:0000259" key="12">
    <source>
        <dbReference type="Pfam" id="PF02866"/>
    </source>
</evidence>
<reference evidence="14 18" key="3">
    <citation type="submission" date="2019-07" db="EMBL/GenBank/DDBJ databases">
        <title>Genome assembly of a nasal isolate of Dolosigranulum pigrum from a chronic sinusitis patient.</title>
        <authorList>
            <person name="Baig S."/>
            <person name="Overballe-Petersen S."/>
            <person name="Kaspar U."/>
            <person name="Rendboe A."/>
            <person name="de Man T."/>
            <person name="Liu C."/>
            <person name="Price L.B."/>
            <person name="Stegger M."/>
            <person name="Becker K."/>
            <person name="Skytt Andersen P."/>
        </authorList>
    </citation>
    <scope>NUCLEOTIDE SEQUENCE [LARGE SCALE GENOMIC DNA]</scope>
    <source>
        <strain evidence="14 18">83VPs-KB5</strain>
    </source>
</reference>
<feature type="binding site" evidence="8">
    <location>
        <position position="173"/>
    </location>
    <ligand>
        <name>beta-D-fructose 1,6-bisphosphate</name>
        <dbReference type="ChEBI" id="CHEBI:32966"/>
        <note>allosteric activator</note>
    </ligand>
</feature>
<feature type="binding site" evidence="8">
    <location>
        <begin position="84"/>
        <end position="85"/>
    </location>
    <ligand>
        <name>NAD(+)</name>
        <dbReference type="ChEBI" id="CHEBI:57540"/>
    </ligand>
</feature>